<organism evidence="2 3">
    <name type="scientific">Aspergillus versicolor CBS 583.65</name>
    <dbReference type="NCBI Taxonomy" id="1036611"/>
    <lineage>
        <taxon>Eukaryota</taxon>
        <taxon>Fungi</taxon>
        <taxon>Dikarya</taxon>
        <taxon>Ascomycota</taxon>
        <taxon>Pezizomycotina</taxon>
        <taxon>Eurotiomycetes</taxon>
        <taxon>Eurotiomycetidae</taxon>
        <taxon>Eurotiales</taxon>
        <taxon>Aspergillaceae</taxon>
        <taxon>Aspergillus</taxon>
        <taxon>Aspergillus subgen. Nidulantes</taxon>
    </lineage>
</organism>
<name>A0A1L9PEP5_ASPVE</name>
<feature type="region of interest" description="Disordered" evidence="1">
    <location>
        <begin position="1"/>
        <end position="99"/>
    </location>
</feature>
<dbReference type="VEuPathDB" id="FungiDB:ASPVEDRAFT_533361"/>
<evidence type="ECO:0000313" key="2">
    <source>
        <dbReference type="EMBL" id="OJI99915.1"/>
    </source>
</evidence>
<dbReference type="AlphaFoldDB" id="A0A1L9PEP5"/>
<feature type="compositionally biased region" description="Basic residues" evidence="1">
    <location>
        <begin position="44"/>
        <end position="57"/>
    </location>
</feature>
<dbReference type="EMBL" id="KV878127">
    <property type="protein sequence ID" value="OJI99915.1"/>
    <property type="molecule type" value="Genomic_DNA"/>
</dbReference>
<dbReference type="GeneID" id="63730292"/>
<proteinExistence type="predicted"/>
<gene>
    <name evidence="2" type="ORF">ASPVEDRAFT_533361</name>
</gene>
<keyword evidence="3" id="KW-1185">Reference proteome</keyword>
<evidence type="ECO:0000256" key="1">
    <source>
        <dbReference type="SAM" id="MobiDB-lite"/>
    </source>
</evidence>
<dbReference type="Proteomes" id="UP000184073">
    <property type="component" value="Unassembled WGS sequence"/>
</dbReference>
<sequence length="99" mass="11390">MEGSTIPHPACRKASPEPGRQQRYGSERQWQLGRAEPGLDRLRLRSRKFQPGRKRQWGRPSQWKIPHGHPTIGRRMEAKRQKTGHCSASRSLDVKDIVG</sequence>
<reference evidence="3" key="1">
    <citation type="journal article" date="2017" name="Genome Biol.">
        <title>Comparative genomics reveals high biological diversity and specific adaptations in the industrially and medically important fungal genus Aspergillus.</title>
        <authorList>
            <person name="de Vries R.P."/>
            <person name="Riley R."/>
            <person name="Wiebenga A."/>
            <person name="Aguilar-Osorio G."/>
            <person name="Amillis S."/>
            <person name="Uchima C.A."/>
            <person name="Anderluh G."/>
            <person name="Asadollahi M."/>
            <person name="Askin M."/>
            <person name="Barry K."/>
            <person name="Battaglia E."/>
            <person name="Bayram O."/>
            <person name="Benocci T."/>
            <person name="Braus-Stromeyer S.A."/>
            <person name="Caldana C."/>
            <person name="Canovas D."/>
            <person name="Cerqueira G.C."/>
            <person name="Chen F."/>
            <person name="Chen W."/>
            <person name="Choi C."/>
            <person name="Clum A."/>
            <person name="Dos Santos R.A."/>
            <person name="Damasio A.R."/>
            <person name="Diallinas G."/>
            <person name="Emri T."/>
            <person name="Fekete E."/>
            <person name="Flipphi M."/>
            <person name="Freyberg S."/>
            <person name="Gallo A."/>
            <person name="Gournas C."/>
            <person name="Habgood R."/>
            <person name="Hainaut M."/>
            <person name="Harispe M.L."/>
            <person name="Henrissat B."/>
            <person name="Hilden K.S."/>
            <person name="Hope R."/>
            <person name="Hossain A."/>
            <person name="Karabika E."/>
            <person name="Karaffa L."/>
            <person name="Karanyi Z."/>
            <person name="Krasevec N."/>
            <person name="Kuo A."/>
            <person name="Kusch H."/>
            <person name="LaButti K."/>
            <person name="Lagendijk E.L."/>
            <person name="Lapidus A."/>
            <person name="Levasseur A."/>
            <person name="Lindquist E."/>
            <person name="Lipzen A."/>
            <person name="Logrieco A.F."/>
            <person name="MacCabe A."/>
            <person name="Maekelae M.R."/>
            <person name="Malavazi I."/>
            <person name="Melin P."/>
            <person name="Meyer V."/>
            <person name="Mielnichuk N."/>
            <person name="Miskei M."/>
            <person name="Molnar A.P."/>
            <person name="Mule G."/>
            <person name="Ngan C.Y."/>
            <person name="Orejas M."/>
            <person name="Orosz E."/>
            <person name="Ouedraogo J.P."/>
            <person name="Overkamp K.M."/>
            <person name="Park H.-S."/>
            <person name="Perrone G."/>
            <person name="Piumi F."/>
            <person name="Punt P.J."/>
            <person name="Ram A.F."/>
            <person name="Ramon A."/>
            <person name="Rauscher S."/>
            <person name="Record E."/>
            <person name="Riano-Pachon D.M."/>
            <person name="Robert V."/>
            <person name="Roehrig J."/>
            <person name="Ruller R."/>
            <person name="Salamov A."/>
            <person name="Salih N.S."/>
            <person name="Samson R.A."/>
            <person name="Sandor E."/>
            <person name="Sanguinetti M."/>
            <person name="Schuetze T."/>
            <person name="Sepcic K."/>
            <person name="Shelest E."/>
            <person name="Sherlock G."/>
            <person name="Sophianopoulou V."/>
            <person name="Squina F.M."/>
            <person name="Sun H."/>
            <person name="Susca A."/>
            <person name="Todd R.B."/>
            <person name="Tsang A."/>
            <person name="Unkles S.E."/>
            <person name="van de Wiele N."/>
            <person name="van Rossen-Uffink D."/>
            <person name="Oliveira J.V."/>
            <person name="Vesth T.C."/>
            <person name="Visser J."/>
            <person name="Yu J.-H."/>
            <person name="Zhou M."/>
            <person name="Andersen M.R."/>
            <person name="Archer D.B."/>
            <person name="Baker S.E."/>
            <person name="Benoit I."/>
            <person name="Brakhage A.A."/>
            <person name="Braus G.H."/>
            <person name="Fischer R."/>
            <person name="Frisvad J.C."/>
            <person name="Goldman G.H."/>
            <person name="Houbraken J."/>
            <person name="Oakley B."/>
            <person name="Pocsi I."/>
            <person name="Scazzocchio C."/>
            <person name="Seiboth B."/>
            <person name="vanKuyk P.A."/>
            <person name="Wortman J."/>
            <person name="Dyer P.S."/>
            <person name="Grigoriev I.V."/>
        </authorList>
    </citation>
    <scope>NUCLEOTIDE SEQUENCE [LARGE SCALE GENOMIC DNA]</scope>
    <source>
        <strain evidence="3">CBS 583.65</strain>
    </source>
</reference>
<protein>
    <submittedName>
        <fullName evidence="2">Uncharacterized protein</fullName>
    </submittedName>
</protein>
<accession>A0A1L9PEP5</accession>
<evidence type="ECO:0000313" key="3">
    <source>
        <dbReference type="Proteomes" id="UP000184073"/>
    </source>
</evidence>
<dbReference type="RefSeq" id="XP_040665678.1">
    <property type="nucleotide sequence ID" value="XM_040814781.1"/>
</dbReference>